<accession>A0ABM1ABQ6</accession>
<gene>
    <name evidence="3" type="primary">LOC101857151</name>
</gene>
<dbReference type="GeneID" id="101857151"/>
<keyword evidence="2" id="KW-1185">Reference proteome</keyword>
<proteinExistence type="predicted"/>
<dbReference type="RefSeq" id="XP_012944661.1">
    <property type="nucleotide sequence ID" value="XM_013089207.1"/>
</dbReference>
<dbReference type="Proteomes" id="UP000694888">
    <property type="component" value="Unplaced"/>
</dbReference>
<feature type="compositionally biased region" description="Polar residues" evidence="1">
    <location>
        <begin position="125"/>
        <end position="141"/>
    </location>
</feature>
<evidence type="ECO:0000313" key="2">
    <source>
        <dbReference type="Proteomes" id="UP000694888"/>
    </source>
</evidence>
<evidence type="ECO:0000313" key="3">
    <source>
        <dbReference type="RefSeq" id="XP_012944661.1"/>
    </source>
</evidence>
<sequence>MSQPNKDRKRKMDALISGDNPKAGCCSNAKTACMEGSASGDSQAHLGHEYVTVLRDLENEGSAPVIHSHSCDLEDVWAHKYPLPLGKFPPKAIKTGNKFYDAIIPDLPKIGYKPLQREGRANEQRPPSTNCGNGTSAQTPKEMQRFPKNGRRCQQKEPTSVLLREEAHHLLRNQALGTGNQPRIAFPTCTA</sequence>
<organism evidence="2 3">
    <name type="scientific">Aplysia californica</name>
    <name type="common">California sea hare</name>
    <dbReference type="NCBI Taxonomy" id="6500"/>
    <lineage>
        <taxon>Eukaryota</taxon>
        <taxon>Metazoa</taxon>
        <taxon>Spiralia</taxon>
        <taxon>Lophotrochozoa</taxon>
        <taxon>Mollusca</taxon>
        <taxon>Gastropoda</taxon>
        <taxon>Heterobranchia</taxon>
        <taxon>Euthyneura</taxon>
        <taxon>Tectipleura</taxon>
        <taxon>Aplysiida</taxon>
        <taxon>Aplysioidea</taxon>
        <taxon>Aplysiidae</taxon>
        <taxon>Aplysia</taxon>
    </lineage>
</organism>
<feature type="region of interest" description="Disordered" evidence="1">
    <location>
        <begin position="118"/>
        <end position="154"/>
    </location>
</feature>
<reference evidence="3" key="1">
    <citation type="submission" date="2025-08" db="UniProtKB">
        <authorList>
            <consortium name="RefSeq"/>
        </authorList>
    </citation>
    <scope>IDENTIFICATION</scope>
</reference>
<protein>
    <submittedName>
        <fullName evidence="3">Uncharacterized protein LOC101857151</fullName>
    </submittedName>
</protein>
<evidence type="ECO:0000256" key="1">
    <source>
        <dbReference type="SAM" id="MobiDB-lite"/>
    </source>
</evidence>
<name>A0ABM1ABQ6_APLCA</name>